<dbReference type="Pfam" id="PF23155">
    <property type="entry name" value="DUF7053"/>
    <property type="match status" value="1"/>
</dbReference>
<feature type="domain" description="DUF7053" evidence="2">
    <location>
        <begin position="13"/>
        <end position="206"/>
    </location>
</feature>
<sequence length="228" mass="24589">MLTNPSGPAVLNTTTETLTVTKLPVHITRAQVLALLHDHDRMITMNPLVTEHHLQPASMSASFFKNELPEHKPQVKDGVEVPIPIYSITDDMSGGSANAGTAGEGEEQAASGGSWRGGWAKRFIPDAITYNAAIQNREDGMLTITHAPMGVHSTTTWLVKDAEDGSGGLVLEERGKVSSNRMLMGFIKTTLQDSHDKLVKDFVAVLEREAAKFSEATTTASAQKPVRS</sequence>
<protein>
    <recommendedName>
        <fullName evidence="2">DUF7053 domain-containing protein</fullName>
    </recommendedName>
</protein>
<dbReference type="EMBL" id="PDLM01000001">
    <property type="protein sequence ID" value="RDW88606.1"/>
    <property type="molecule type" value="Genomic_DNA"/>
</dbReference>
<gene>
    <name evidence="3" type="ORF">BP6252_00638</name>
</gene>
<dbReference type="InterPro" id="IPR055481">
    <property type="entry name" value="DUF7053"/>
</dbReference>
<dbReference type="AlphaFoldDB" id="A0A3D8SQL2"/>
<reference evidence="3 4" key="1">
    <citation type="journal article" date="2018" name="IMA Fungus">
        <title>IMA Genome-F 9: Draft genome sequence of Annulohypoxylon stygium, Aspergillus mulundensis, Berkeleyomyces basicola (syn. Thielaviopsis basicola), Ceratocystis smalleyi, two Cercospora beticola strains, Coleophoma cylindrospora, Fusarium fracticaudum, Phialophora cf. hyalina, and Morchella septimelata.</title>
        <authorList>
            <person name="Wingfield B.D."/>
            <person name="Bills G.F."/>
            <person name="Dong Y."/>
            <person name="Huang W."/>
            <person name="Nel W.J."/>
            <person name="Swalarsk-Parry B.S."/>
            <person name="Vaghefi N."/>
            <person name="Wilken P.M."/>
            <person name="An Z."/>
            <person name="de Beer Z.W."/>
            <person name="De Vos L."/>
            <person name="Chen L."/>
            <person name="Duong T.A."/>
            <person name="Gao Y."/>
            <person name="Hammerbacher A."/>
            <person name="Kikkert J.R."/>
            <person name="Li Y."/>
            <person name="Li H."/>
            <person name="Li K."/>
            <person name="Li Q."/>
            <person name="Liu X."/>
            <person name="Ma X."/>
            <person name="Naidoo K."/>
            <person name="Pethybridge S.J."/>
            <person name="Sun J."/>
            <person name="Steenkamp E.T."/>
            <person name="van der Nest M.A."/>
            <person name="van Wyk S."/>
            <person name="Wingfield M.J."/>
            <person name="Xiong C."/>
            <person name="Yue Q."/>
            <person name="Zhang X."/>
        </authorList>
    </citation>
    <scope>NUCLEOTIDE SEQUENCE [LARGE SCALE GENOMIC DNA]</scope>
    <source>
        <strain evidence="3 4">BP6252</strain>
    </source>
</reference>
<keyword evidence="4" id="KW-1185">Reference proteome</keyword>
<accession>A0A3D8SQL2</accession>
<evidence type="ECO:0000313" key="3">
    <source>
        <dbReference type="EMBL" id="RDW88606.1"/>
    </source>
</evidence>
<name>A0A3D8SQL2_9HELO</name>
<dbReference type="PANTHER" id="PTHR38117:SF2">
    <property type="entry name" value="NACHT AND WD40 DOMAIN PROTEIN"/>
    <property type="match status" value="1"/>
</dbReference>
<comment type="caution">
    <text evidence="3">The sequence shown here is derived from an EMBL/GenBank/DDBJ whole genome shotgun (WGS) entry which is preliminary data.</text>
</comment>
<organism evidence="3 4">
    <name type="scientific">Coleophoma cylindrospora</name>
    <dbReference type="NCBI Taxonomy" id="1849047"/>
    <lineage>
        <taxon>Eukaryota</taxon>
        <taxon>Fungi</taxon>
        <taxon>Dikarya</taxon>
        <taxon>Ascomycota</taxon>
        <taxon>Pezizomycotina</taxon>
        <taxon>Leotiomycetes</taxon>
        <taxon>Helotiales</taxon>
        <taxon>Dermateaceae</taxon>
        <taxon>Coleophoma</taxon>
    </lineage>
</organism>
<dbReference type="Proteomes" id="UP000256645">
    <property type="component" value="Unassembled WGS sequence"/>
</dbReference>
<proteinExistence type="predicted"/>
<evidence type="ECO:0000313" key="4">
    <source>
        <dbReference type="Proteomes" id="UP000256645"/>
    </source>
</evidence>
<evidence type="ECO:0000256" key="1">
    <source>
        <dbReference type="SAM" id="MobiDB-lite"/>
    </source>
</evidence>
<dbReference type="OrthoDB" id="3246050at2759"/>
<feature type="region of interest" description="Disordered" evidence="1">
    <location>
        <begin position="92"/>
        <end position="115"/>
    </location>
</feature>
<dbReference type="PANTHER" id="PTHR38117">
    <property type="entry name" value="NACHT AND WD40 DOMAIN PROTEIN"/>
    <property type="match status" value="1"/>
</dbReference>
<evidence type="ECO:0000259" key="2">
    <source>
        <dbReference type="Pfam" id="PF23155"/>
    </source>
</evidence>